<dbReference type="EMBL" id="NXLT01000001">
    <property type="protein sequence ID" value="RDU68339.1"/>
    <property type="molecule type" value="Genomic_DNA"/>
</dbReference>
<evidence type="ECO:0000256" key="1">
    <source>
        <dbReference type="SAM" id="MobiDB-lite"/>
    </source>
</evidence>
<evidence type="ECO:0000313" key="2">
    <source>
        <dbReference type="EMBL" id="RDU68339.1"/>
    </source>
</evidence>
<dbReference type="Proteomes" id="UP000256514">
    <property type="component" value="Unassembled WGS sequence"/>
</dbReference>
<feature type="compositionally biased region" description="Polar residues" evidence="1">
    <location>
        <begin position="36"/>
        <end position="73"/>
    </location>
</feature>
<feature type="region of interest" description="Disordered" evidence="1">
    <location>
        <begin position="36"/>
        <end position="105"/>
    </location>
</feature>
<gene>
    <name evidence="2" type="ORF">CQA54_00560</name>
</gene>
<comment type="caution">
    <text evidence="2">The sequence shown here is derived from an EMBL/GenBank/DDBJ whole genome shotgun (WGS) entry which is preliminary data.</text>
</comment>
<dbReference type="RefSeq" id="WP_115570297.1">
    <property type="nucleotide sequence ID" value="NZ_NXLT01000001.1"/>
</dbReference>
<organism evidence="2 3">
    <name type="scientific">Helicobacter equorum</name>
    <dbReference type="NCBI Taxonomy" id="361872"/>
    <lineage>
        <taxon>Bacteria</taxon>
        <taxon>Pseudomonadati</taxon>
        <taxon>Campylobacterota</taxon>
        <taxon>Epsilonproteobacteria</taxon>
        <taxon>Campylobacterales</taxon>
        <taxon>Helicobacteraceae</taxon>
        <taxon>Helicobacter</taxon>
    </lineage>
</organism>
<protein>
    <submittedName>
        <fullName evidence="2">Uncharacterized protein</fullName>
    </submittedName>
</protein>
<evidence type="ECO:0000313" key="3">
    <source>
        <dbReference type="Proteomes" id="UP000256514"/>
    </source>
</evidence>
<name>A0A3D8IST2_9HELI</name>
<dbReference type="OrthoDB" id="9917400at2"/>
<accession>A0A3D8IST2</accession>
<sequence length="276" mass="30535">MKKNLLLVLLMCVGVGIGVGISEIYKHTHEQKFIPNQYTPQDSDIDSTQAQNLEQSTQESTESTLDSVITQDSTQDKPISESRDSVESLDSNAQTPQTNTIDSKPDTAIAQDIFYKTHQIPQFQEYPATMYQGQFMKADESCINCEGGPQEALKRGVIDFAGKYALYTLKPNNGEIILGAVNVENGEVLEFPTLYKEVAPPFNLNVFAKPQSNLIWVQGVDSKNNDIYTIAAYVLKNGSFQKIQSFEIGFSASENLTPQPLQQDSSNSSEQGIVVF</sequence>
<dbReference type="AlphaFoldDB" id="A0A3D8IST2"/>
<reference evidence="2 3" key="1">
    <citation type="submission" date="2018-04" db="EMBL/GenBank/DDBJ databases">
        <title>Novel Campyloabacter and Helicobacter Species and Strains.</title>
        <authorList>
            <person name="Mannion A.J."/>
            <person name="Shen Z."/>
            <person name="Fox J.G."/>
        </authorList>
    </citation>
    <scope>NUCLEOTIDE SEQUENCE [LARGE SCALE GENOMIC DNA]</scope>
    <source>
        <strain evidence="2 3">MIT 12-6600</strain>
    </source>
</reference>
<feature type="compositionally biased region" description="Basic and acidic residues" evidence="1">
    <location>
        <begin position="74"/>
        <end position="86"/>
    </location>
</feature>
<proteinExistence type="predicted"/>
<keyword evidence="3" id="KW-1185">Reference proteome</keyword>
<feature type="compositionally biased region" description="Polar residues" evidence="1">
    <location>
        <begin position="88"/>
        <end position="102"/>
    </location>
</feature>